<protein>
    <submittedName>
        <fullName evidence="1">Uncharacterized protein</fullName>
    </submittedName>
</protein>
<evidence type="ECO:0000313" key="1">
    <source>
        <dbReference type="EMBL" id="MDR7151526.1"/>
    </source>
</evidence>
<sequence>MLNKSTLNPLLQAEHEIKTTKNKSFSILTTINAPLLSKDPNLAQDPMLKGCRHK</sequence>
<dbReference type="EMBL" id="JAVDWU010000007">
    <property type="protein sequence ID" value="MDR7151526.1"/>
    <property type="molecule type" value="Genomic_DNA"/>
</dbReference>
<evidence type="ECO:0000313" key="2">
    <source>
        <dbReference type="Proteomes" id="UP001265700"/>
    </source>
</evidence>
<organism evidence="1 2">
    <name type="scientific">Hydrogenophaga palleronii</name>
    <dbReference type="NCBI Taxonomy" id="65655"/>
    <lineage>
        <taxon>Bacteria</taxon>
        <taxon>Pseudomonadati</taxon>
        <taxon>Pseudomonadota</taxon>
        <taxon>Betaproteobacteria</taxon>
        <taxon>Burkholderiales</taxon>
        <taxon>Comamonadaceae</taxon>
        <taxon>Hydrogenophaga</taxon>
    </lineage>
</organism>
<dbReference type="Proteomes" id="UP001265700">
    <property type="component" value="Unassembled WGS sequence"/>
</dbReference>
<gene>
    <name evidence="1" type="ORF">J2W49_003502</name>
</gene>
<name>A0ABU1WQF8_9BURK</name>
<reference evidence="1 2" key="1">
    <citation type="submission" date="2023-07" db="EMBL/GenBank/DDBJ databases">
        <title>Sorghum-associated microbial communities from plants grown in Nebraska, USA.</title>
        <authorList>
            <person name="Schachtman D."/>
        </authorList>
    </citation>
    <scope>NUCLEOTIDE SEQUENCE [LARGE SCALE GENOMIC DNA]</scope>
    <source>
        <strain evidence="1 2">4249</strain>
    </source>
</reference>
<comment type="caution">
    <text evidence="1">The sequence shown here is derived from an EMBL/GenBank/DDBJ whole genome shotgun (WGS) entry which is preliminary data.</text>
</comment>
<accession>A0ABU1WQF8</accession>
<keyword evidence="2" id="KW-1185">Reference proteome</keyword>
<proteinExistence type="predicted"/>